<dbReference type="PANTHER" id="PTHR13349:SF2">
    <property type="entry name" value="TRANSLATION MACHINERY-ASSOCIATED PROTEIN 16"/>
    <property type="match status" value="1"/>
</dbReference>
<dbReference type="Gene3D" id="1.20.1440.170">
    <property type="entry name" value="Translation machinery-associated protein 16-like"/>
    <property type="match status" value="1"/>
</dbReference>
<evidence type="ECO:0008006" key="4">
    <source>
        <dbReference type="Google" id="ProtNLM"/>
    </source>
</evidence>
<evidence type="ECO:0000313" key="3">
    <source>
        <dbReference type="Proteomes" id="UP001392437"/>
    </source>
</evidence>
<reference evidence="2 3" key="1">
    <citation type="submission" date="2023-01" db="EMBL/GenBank/DDBJ databases">
        <title>Analysis of 21 Apiospora genomes using comparative genomics revels a genus with tremendous synthesis potential of carbohydrate active enzymes and secondary metabolites.</title>
        <authorList>
            <person name="Sorensen T."/>
        </authorList>
    </citation>
    <scope>NUCLEOTIDE SEQUENCE [LARGE SCALE GENOMIC DNA]</scope>
    <source>
        <strain evidence="2 3">CBS 117206</strain>
    </source>
</reference>
<dbReference type="AlphaFoldDB" id="A0AAW0QPU9"/>
<sequence>MPPKTGLEKTRKAIVKKKGQIDAIHEFSRDSKRLHRAAARDDKLVKIASARRKADRPYLERVAFFQEAVKQNDLKTLEASVVQELVKTYVHQYDEELSELKKARRPGRPASTKEDLLKVKISTLQKEYETGFLLPDLTTDENVMLLDRFEGSWSYLTNLKWVKLSEDGNVKPSTFPPKGDH</sequence>
<dbReference type="EMBL" id="JAQQWP010000006">
    <property type="protein sequence ID" value="KAK8113820.1"/>
    <property type="molecule type" value="Genomic_DNA"/>
</dbReference>
<comment type="caution">
    <text evidence="2">The sequence shown here is derived from an EMBL/GenBank/DDBJ whole genome shotgun (WGS) entry which is preliminary data.</text>
</comment>
<dbReference type="InterPro" id="IPR038356">
    <property type="entry name" value="Tma16_sf"/>
</dbReference>
<proteinExistence type="inferred from homology"/>
<dbReference type="InterPro" id="IPR021346">
    <property type="entry name" value="Tma16"/>
</dbReference>
<comment type="similarity">
    <text evidence="1">Belongs to the TMA16 family.</text>
</comment>
<keyword evidence="3" id="KW-1185">Reference proteome</keyword>
<name>A0AAW0QPU9_9PEZI</name>
<accession>A0AAW0QPU9</accession>
<dbReference type="PANTHER" id="PTHR13349">
    <property type="entry name" value="TRANSLATION MACHINERY-ASSOCIATED PROTEIN 16"/>
    <property type="match status" value="1"/>
</dbReference>
<gene>
    <name evidence="2" type="ORF">PG999_005889</name>
</gene>
<evidence type="ECO:0000313" key="2">
    <source>
        <dbReference type="EMBL" id="KAK8113820.1"/>
    </source>
</evidence>
<evidence type="ECO:0000256" key="1">
    <source>
        <dbReference type="ARBA" id="ARBA00034127"/>
    </source>
</evidence>
<protein>
    <recommendedName>
        <fullName evidence="4">Translation machinery-associated protein 16</fullName>
    </recommendedName>
</protein>
<organism evidence="2 3">
    <name type="scientific">Apiospora kogelbergensis</name>
    <dbReference type="NCBI Taxonomy" id="1337665"/>
    <lineage>
        <taxon>Eukaryota</taxon>
        <taxon>Fungi</taxon>
        <taxon>Dikarya</taxon>
        <taxon>Ascomycota</taxon>
        <taxon>Pezizomycotina</taxon>
        <taxon>Sordariomycetes</taxon>
        <taxon>Xylariomycetidae</taxon>
        <taxon>Amphisphaeriales</taxon>
        <taxon>Apiosporaceae</taxon>
        <taxon>Apiospora</taxon>
    </lineage>
</organism>
<dbReference type="GO" id="GO:0005634">
    <property type="term" value="C:nucleus"/>
    <property type="evidence" value="ECO:0007669"/>
    <property type="project" value="TreeGrafter"/>
</dbReference>
<dbReference type="Proteomes" id="UP001392437">
    <property type="component" value="Unassembled WGS sequence"/>
</dbReference>
<dbReference type="Pfam" id="PF11176">
    <property type="entry name" value="Tma16"/>
    <property type="match status" value="1"/>
</dbReference>